<evidence type="ECO:0000313" key="2">
    <source>
        <dbReference type="Proteomes" id="UP000828390"/>
    </source>
</evidence>
<keyword evidence="2" id="KW-1185">Reference proteome</keyword>
<proteinExistence type="predicted"/>
<evidence type="ECO:0000313" key="1">
    <source>
        <dbReference type="EMBL" id="KAH3883867.1"/>
    </source>
</evidence>
<dbReference type="EMBL" id="JAIWYP010000001">
    <property type="protein sequence ID" value="KAH3883867.1"/>
    <property type="molecule type" value="Genomic_DNA"/>
</dbReference>
<organism evidence="1 2">
    <name type="scientific">Dreissena polymorpha</name>
    <name type="common">Zebra mussel</name>
    <name type="synonym">Mytilus polymorpha</name>
    <dbReference type="NCBI Taxonomy" id="45954"/>
    <lineage>
        <taxon>Eukaryota</taxon>
        <taxon>Metazoa</taxon>
        <taxon>Spiralia</taxon>
        <taxon>Lophotrochozoa</taxon>
        <taxon>Mollusca</taxon>
        <taxon>Bivalvia</taxon>
        <taxon>Autobranchia</taxon>
        <taxon>Heteroconchia</taxon>
        <taxon>Euheterodonta</taxon>
        <taxon>Imparidentia</taxon>
        <taxon>Neoheterodontei</taxon>
        <taxon>Myida</taxon>
        <taxon>Dreissenoidea</taxon>
        <taxon>Dreissenidae</taxon>
        <taxon>Dreissena</taxon>
    </lineage>
</organism>
<protein>
    <submittedName>
        <fullName evidence="1">Uncharacterized protein</fullName>
    </submittedName>
</protein>
<sequence length="82" mass="9704">MEIYADKFAKIMSYSTGSFKATELFRNYENVWENKTKSAMSSMKTQLHINPEQMLYESRTRNDILRDINTNLDEELSPNFLL</sequence>
<comment type="caution">
    <text evidence="1">The sequence shown here is derived from an EMBL/GenBank/DDBJ whole genome shotgun (WGS) entry which is preliminary data.</text>
</comment>
<accession>A0A9D4MU03</accession>
<reference evidence="1" key="2">
    <citation type="submission" date="2020-11" db="EMBL/GenBank/DDBJ databases">
        <authorList>
            <person name="McCartney M.A."/>
            <person name="Auch B."/>
            <person name="Kono T."/>
            <person name="Mallez S."/>
            <person name="Becker A."/>
            <person name="Gohl D.M."/>
            <person name="Silverstein K.A.T."/>
            <person name="Koren S."/>
            <person name="Bechman K.B."/>
            <person name="Herman A."/>
            <person name="Abrahante J.E."/>
            <person name="Garbe J."/>
        </authorList>
    </citation>
    <scope>NUCLEOTIDE SEQUENCE</scope>
    <source>
        <strain evidence="1">Duluth1</strain>
        <tissue evidence="1">Whole animal</tissue>
    </source>
</reference>
<dbReference type="AlphaFoldDB" id="A0A9D4MU03"/>
<gene>
    <name evidence="1" type="ORF">DPMN_007835</name>
</gene>
<name>A0A9D4MU03_DREPO</name>
<reference evidence="1" key="1">
    <citation type="journal article" date="2019" name="bioRxiv">
        <title>The Genome of the Zebra Mussel, Dreissena polymorpha: A Resource for Invasive Species Research.</title>
        <authorList>
            <person name="McCartney M.A."/>
            <person name="Auch B."/>
            <person name="Kono T."/>
            <person name="Mallez S."/>
            <person name="Zhang Y."/>
            <person name="Obille A."/>
            <person name="Becker A."/>
            <person name="Abrahante J.E."/>
            <person name="Garbe J."/>
            <person name="Badalamenti J.P."/>
            <person name="Herman A."/>
            <person name="Mangelson H."/>
            <person name="Liachko I."/>
            <person name="Sullivan S."/>
            <person name="Sone E.D."/>
            <person name="Koren S."/>
            <person name="Silverstein K.A.T."/>
            <person name="Beckman K.B."/>
            <person name="Gohl D.M."/>
        </authorList>
    </citation>
    <scope>NUCLEOTIDE SEQUENCE</scope>
    <source>
        <strain evidence="1">Duluth1</strain>
        <tissue evidence="1">Whole animal</tissue>
    </source>
</reference>
<dbReference type="Proteomes" id="UP000828390">
    <property type="component" value="Unassembled WGS sequence"/>
</dbReference>